<keyword evidence="1" id="KW-1133">Transmembrane helix</keyword>
<keyword evidence="1" id="KW-0520">NAD</keyword>
<dbReference type="AlphaFoldDB" id="A0A7T4WR26"/>
<proteinExistence type="inferred from homology"/>
<comment type="catalytic activity">
    <reaction evidence="1">
        <text>a ubiquinone + NADH + 5 H(+)(in) = a ubiquinol + NAD(+) + 4 H(+)(out)</text>
        <dbReference type="Rhea" id="RHEA:29091"/>
        <dbReference type="Rhea" id="RHEA-COMP:9565"/>
        <dbReference type="Rhea" id="RHEA-COMP:9566"/>
        <dbReference type="ChEBI" id="CHEBI:15378"/>
        <dbReference type="ChEBI" id="CHEBI:16389"/>
        <dbReference type="ChEBI" id="CHEBI:17976"/>
        <dbReference type="ChEBI" id="CHEBI:57540"/>
        <dbReference type="ChEBI" id="CHEBI:57945"/>
        <dbReference type="EC" id="7.1.1.2"/>
    </reaction>
</comment>
<feature type="transmembrane region" description="Helical" evidence="1">
    <location>
        <begin position="54"/>
        <end position="78"/>
    </location>
</feature>
<keyword evidence="1" id="KW-1278">Translocase</keyword>
<dbReference type="InterPro" id="IPR001457">
    <property type="entry name" value="NADH_UbQ/plastoQ_OxRdtase_su6"/>
</dbReference>
<dbReference type="PANTHER" id="PTHR33269:SF17">
    <property type="entry name" value="NADH-UBIQUINONE OXIDOREDUCTASE CHAIN 6"/>
    <property type="match status" value="1"/>
</dbReference>
<sequence>MITNLLFYFFSNILLLSALMVILVQNSVYSVLFLILCFVAATCILCMLECEFIALIFIIIYVGAIAILFLFVVMMLDIKSVNVNKDTFKYFPIGSFLGVIFLAELIFVITSFFKTNPYENLMLINFYNNWFDKIDMFTELESLGQIMYTFYVLQFLIAGLILLLAVIGAVSLTNTPTKSKLKSQVTFKQVSRSYNGVFLYKN</sequence>
<dbReference type="Pfam" id="PF00499">
    <property type="entry name" value="Oxidored_q3"/>
    <property type="match status" value="1"/>
</dbReference>
<dbReference type="GO" id="GO:0031966">
    <property type="term" value="C:mitochondrial membrane"/>
    <property type="evidence" value="ECO:0007669"/>
    <property type="project" value="UniProtKB-SubCell"/>
</dbReference>
<dbReference type="RefSeq" id="YP_010131920.1">
    <property type="nucleotide sequence ID" value="NC_056371.1"/>
</dbReference>
<keyword evidence="1 2" id="KW-0496">Mitochondrion</keyword>
<feature type="transmembrane region" description="Helical" evidence="1">
    <location>
        <begin position="90"/>
        <end position="113"/>
    </location>
</feature>
<dbReference type="NCBIfam" id="NF005164">
    <property type="entry name" value="PRK06638.1-4"/>
    <property type="match status" value="1"/>
</dbReference>
<comment type="similarity">
    <text evidence="1">Belongs to the complex I subunit 6 family.</text>
</comment>
<keyword evidence="1" id="KW-0812">Transmembrane</keyword>
<dbReference type="GO" id="GO:0008137">
    <property type="term" value="F:NADH dehydrogenase (ubiquinone) activity"/>
    <property type="evidence" value="ECO:0007669"/>
    <property type="project" value="UniProtKB-UniRule"/>
</dbReference>
<feature type="transmembrane region" description="Helical" evidence="1">
    <location>
        <begin position="6"/>
        <end position="24"/>
    </location>
</feature>
<dbReference type="EC" id="7.1.1.2" evidence="1"/>
<evidence type="ECO:0000313" key="2">
    <source>
        <dbReference type="EMBL" id="QQD79299.1"/>
    </source>
</evidence>
<accession>A0A7T4WR26</accession>
<reference evidence="2" key="1">
    <citation type="journal article" date="2021" name="J. Appl. Phycol.">
        <title>Mitochondrial genome of the harmful algal bloom species Odontella regia (Mediophyceae, Bacillariophyta).</title>
        <authorList>
            <person name="Wang Y."/>
            <person name="Chen Y."/>
            <person name="Wang J."/>
            <person name="Liu F."/>
            <person name="Chen N."/>
        </authorList>
    </citation>
    <scope>NUCLEOTIDE SEQUENCE</scope>
</reference>
<comment type="function">
    <text evidence="1">Core subunit of the mitochondrial membrane respiratory chain NADH dehydrogenase (Complex I) which catalyzes electron transfer from NADH through the respiratory chain, using ubiquinone as an electron acceptor. Essential for the catalytic activity and assembly of complex I.</text>
</comment>
<dbReference type="PANTHER" id="PTHR33269">
    <property type="entry name" value="NADH-UBIQUINONE OXIDOREDUCTASE CHAIN 6"/>
    <property type="match status" value="1"/>
</dbReference>
<keyword evidence="1" id="KW-0813">Transport</keyword>
<geneLocation type="mitochondrion" evidence="2"/>
<keyword evidence="1" id="KW-0249">Electron transport</keyword>
<keyword evidence="1" id="KW-0472">Membrane</keyword>
<feature type="transmembrane region" description="Helical" evidence="1">
    <location>
        <begin position="146"/>
        <end position="172"/>
    </location>
</feature>
<evidence type="ECO:0000256" key="1">
    <source>
        <dbReference type="RuleBase" id="RU004430"/>
    </source>
</evidence>
<keyword evidence="1" id="KW-0830">Ubiquinone</keyword>
<dbReference type="GeneID" id="65341457"/>
<dbReference type="Gene3D" id="1.20.120.1200">
    <property type="entry name" value="NADH-ubiquinone/plastoquinone oxidoreductase chain 6, subunit NuoJ"/>
    <property type="match status" value="1"/>
</dbReference>
<gene>
    <name evidence="2" type="primary">nad6</name>
</gene>
<organism evidence="2">
    <name type="scientific">Trieres regia</name>
    <dbReference type="NCBI Taxonomy" id="1335017"/>
    <lineage>
        <taxon>Eukaryota</taxon>
        <taxon>Sar</taxon>
        <taxon>Stramenopiles</taxon>
        <taxon>Ochrophyta</taxon>
        <taxon>Bacillariophyta</taxon>
        <taxon>Mediophyceae</taxon>
        <taxon>Biddulphiophycidae</taxon>
        <taxon>Eupodiscales</taxon>
        <taxon>Parodontellaceae</taxon>
        <taxon>Trieres</taxon>
    </lineage>
</organism>
<dbReference type="EMBL" id="MW018491">
    <property type="protein sequence ID" value="QQD79299.1"/>
    <property type="molecule type" value="Genomic_DNA"/>
</dbReference>
<dbReference type="InterPro" id="IPR042106">
    <property type="entry name" value="Nuo/plastoQ_OxRdtase_6_NuoJ"/>
</dbReference>
<feature type="transmembrane region" description="Helical" evidence="1">
    <location>
        <begin position="31"/>
        <end position="48"/>
    </location>
</feature>
<keyword evidence="1" id="KW-0679">Respiratory chain</keyword>
<comment type="subcellular location">
    <subcellularLocation>
        <location evidence="1">Mitochondrion membrane</location>
        <topology evidence="1">Multi-pass membrane protein</topology>
    </subcellularLocation>
</comment>
<name>A0A7T4WR26_9STRA</name>
<protein>
    <recommendedName>
        <fullName evidence="1">NADH-ubiquinone oxidoreductase chain 6</fullName>
        <ecNumber evidence="1">7.1.1.2</ecNumber>
    </recommendedName>
</protein>